<evidence type="ECO:0008006" key="5">
    <source>
        <dbReference type="Google" id="ProtNLM"/>
    </source>
</evidence>
<dbReference type="InterPro" id="IPR009015">
    <property type="entry name" value="Fucose_isomerase_N/cen_sf"/>
</dbReference>
<dbReference type="PANTHER" id="PTHR36120:SF1">
    <property type="entry name" value="L-FUCOSE ISOMERASE C-TERMINAL DOMAIN-CONTAINING PROTEIN"/>
    <property type="match status" value="1"/>
</dbReference>
<keyword evidence="4" id="KW-1185">Reference proteome</keyword>
<dbReference type="RefSeq" id="WP_046444765.1">
    <property type="nucleotide sequence ID" value="NZ_LAYJ01000133.1"/>
</dbReference>
<evidence type="ECO:0000313" key="3">
    <source>
        <dbReference type="EMBL" id="KKI49414.1"/>
    </source>
</evidence>
<dbReference type="GO" id="GO:0005996">
    <property type="term" value="P:monosaccharide metabolic process"/>
    <property type="evidence" value="ECO:0007669"/>
    <property type="project" value="InterPro"/>
</dbReference>
<evidence type="ECO:0000256" key="2">
    <source>
        <dbReference type="ARBA" id="ARBA00023277"/>
    </source>
</evidence>
<accession>A0A0M2NA94</accession>
<keyword evidence="1" id="KW-0413">Isomerase</keyword>
<dbReference type="SUPFAM" id="SSF53743">
    <property type="entry name" value="FucI/AraA N-terminal and middle domains"/>
    <property type="match status" value="1"/>
</dbReference>
<dbReference type="GO" id="GO:0016861">
    <property type="term" value="F:intramolecular oxidoreductase activity, interconverting aldoses and ketoses"/>
    <property type="evidence" value="ECO:0007669"/>
    <property type="project" value="InterPro"/>
</dbReference>
<name>A0A0M2NA94_9FIRM</name>
<comment type="caution">
    <text evidence="3">The sequence shown here is derived from an EMBL/GenBank/DDBJ whole genome shotgun (WGS) entry which is preliminary data.</text>
</comment>
<dbReference type="GO" id="GO:0005737">
    <property type="term" value="C:cytoplasm"/>
    <property type="evidence" value="ECO:0007669"/>
    <property type="project" value="InterPro"/>
</dbReference>
<reference evidence="3 4" key="1">
    <citation type="submission" date="2015-04" db="EMBL/GenBank/DDBJ databases">
        <title>Draft genome sequence of bacteremic isolate Catabacter hongkongensis type strain HKU16T.</title>
        <authorList>
            <person name="Lau S.K."/>
            <person name="Teng J.L."/>
            <person name="Huang Y."/>
            <person name="Curreem S.O."/>
            <person name="Tsui S.K."/>
            <person name="Woo P.C."/>
        </authorList>
    </citation>
    <scope>NUCLEOTIDE SEQUENCE [LARGE SCALE GENOMIC DNA]</scope>
    <source>
        <strain evidence="3 4">HKU16</strain>
    </source>
</reference>
<dbReference type="PANTHER" id="PTHR36120">
    <property type="entry name" value="FUCOSE ISOMERASE"/>
    <property type="match status" value="1"/>
</dbReference>
<evidence type="ECO:0000313" key="4">
    <source>
        <dbReference type="Proteomes" id="UP000034076"/>
    </source>
</evidence>
<evidence type="ECO:0000256" key="1">
    <source>
        <dbReference type="ARBA" id="ARBA00023235"/>
    </source>
</evidence>
<dbReference type="AlphaFoldDB" id="A0A0M2NA94"/>
<dbReference type="OrthoDB" id="9760430at2"/>
<dbReference type="STRING" id="270498.CHK_2992"/>
<proteinExistence type="predicted"/>
<protein>
    <recommendedName>
        <fullName evidence="5">Fucose isomerase</fullName>
    </recommendedName>
</protein>
<gene>
    <name evidence="3" type="ORF">CHK_2992</name>
</gene>
<dbReference type="EMBL" id="LAYJ01000133">
    <property type="protein sequence ID" value="KKI49414.1"/>
    <property type="molecule type" value="Genomic_DNA"/>
</dbReference>
<sequence length="444" mass="48848">MKNTMGKIGIVNLCHKDYLDETVEILFQNAVDTVRQTGVELVLAPEYVWDFKDGIKAGVALCGQDLDGVILFLGSWIECSAAMAVLREVEHLPLLLWGVPMFEAKGQMCSTGSYVSFAMFKGSMTRAGYVSEDVLGLPEDSQAQEKITDFCCAARAKKLLKRQKIGLIGYSSMNIYPGTFDHLFLRTKIGPEVEQMDAYTVIGRAQDYGREALLDGAAKIGKAGEICTGVSEKALLKTAGIYLALRELCYERQWDAFNIKCQYEFSKEYRAVPCVPVGMLADEGVVASCEGDMLCTVSMMMLSLLSGQVVTYGDAINHTGNVLKISSCGMLPFSMGFGQRHIRKFMPHDGFHGIQASFVMRPEKVTLLRLVEDCGSYHLLYGTGMGQLTQLRQGYMPALDILLDGSMENLIRHYAGQHFAVCYGDYAGKLETLAAMMGIGTVKI</sequence>
<dbReference type="Proteomes" id="UP000034076">
    <property type="component" value="Unassembled WGS sequence"/>
</dbReference>
<organism evidence="3 4">
    <name type="scientific">Christensenella hongkongensis</name>
    <dbReference type="NCBI Taxonomy" id="270498"/>
    <lineage>
        <taxon>Bacteria</taxon>
        <taxon>Bacillati</taxon>
        <taxon>Bacillota</taxon>
        <taxon>Clostridia</taxon>
        <taxon>Christensenellales</taxon>
        <taxon>Christensenellaceae</taxon>
        <taxon>Christensenella</taxon>
    </lineage>
</organism>
<keyword evidence="2" id="KW-0119">Carbohydrate metabolism</keyword>